<dbReference type="VEuPathDB" id="MicrosporidiaDB:CWI37_0764p0010"/>
<gene>
    <name evidence="2" type="ORF">CWI37_0764p0010</name>
</gene>
<feature type="region of interest" description="Disordered" evidence="1">
    <location>
        <begin position="244"/>
        <end position="263"/>
    </location>
</feature>
<sequence length="454" mass="53477">MDILPLILVPYKYNYYIKNLDPKNEMKDVILSSPLTLCQGVHELAVVSDGEVVLYTKDDKIGTLTYSDLEYFSFEIKTIKSTVKEMALTFINSYALDLLVFSFKNVYFLLGRYETNIVYFNCCFYLNKTVKYSEIRNIFLCPKNIFLEYQFIETTKEEEMEIFPNGNEFIENPTDLLNKAKNNSEIDENTKDIKIEINTKKTNEEDSDLFDVEMKRIEENESEEYLMKEIEHLKLKRQINNESELKTSHDTKNENLKSEDEKEMKSLVSDRIKKLNAKNTNENVKTKSNESIKSSENINANENIHNDLSNIKNEDNKPKEHLNAKIDEEINVTRNRNVTQETENKPLNVIEHTVKFGKILDKKIYFVKKELQKSFSFDNLPHLKSFIIISILNMSINKYDYFEVRSDTEMFIFKENNSFLLFIYDKVSGEEKNIFEILVNLPTEIEKELKRVNK</sequence>
<evidence type="ECO:0000256" key="1">
    <source>
        <dbReference type="SAM" id="MobiDB-lite"/>
    </source>
</evidence>
<dbReference type="AlphaFoldDB" id="A0A4Q9L1J9"/>
<dbReference type="Proteomes" id="UP000292362">
    <property type="component" value="Unassembled WGS sequence"/>
</dbReference>
<protein>
    <submittedName>
        <fullName evidence="2">Uncharacterized protein</fullName>
    </submittedName>
</protein>
<comment type="caution">
    <text evidence="2">The sequence shown here is derived from an EMBL/GenBank/DDBJ whole genome shotgun (WGS) entry which is preliminary data.</text>
</comment>
<evidence type="ECO:0000313" key="3">
    <source>
        <dbReference type="Proteomes" id="UP000292362"/>
    </source>
</evidence>
<accession>A0A4Q9L1J9</accession>
<organism evidence="2 3">
    <name type="scientific">Hamiltosporidium tvaerminnensis</name>
    <dbReference type="NCBI Taxonomy" id="1176355"/>
    <lineage>
        <taxon>Eukaryota</taxon>
        <taxon>Fungi</taxon>
        <taxon>Fungi incertae sedis</taxon>
        <taxon>Microsporidia</taxon>
        <taxon>Dubosqiidae</taxon>
        <taxon>Hamiltosporidium</taxon>
    </lineage>
</organism>
<reference evidence="2 3" key="1">
    <citation type="submission" date="2017-12" db="EMBL/GenBank/DDBJ databases">
        <authorList>
            <person name="Pombert J.-F."/>
            <person name="Haag K.L."/>
            <person name="Ebert D."/>
        </authorList>
    </citation>
    <scope>NUCLEOTIDE SEQUENCE [LARGE SCALE GENOMIC DNA]</scope>
    <source>
        <strain evidence="2">FI-OER-3-3</strain>
    </source>
</reference>
<name>A0A4Q9L1J9_9MICR</name>
<proteinExistence type="predicted"/>
<dbReference type="EMBL" id="PITJ01000764">
    <property type="protein sequence ID" value="TBU01247.1"/>
    <property type="molecule type" value="Genomic_DNA"/>
</dbReference>
<evidence type="ECO:0000313" key="2">
    <source>
        <dbReference type="EMBL" id="TBU01247.1"/>
    </source>
</evidence>